<gene>
    <name evidence="18" type="ORF">FSP39_011276</name>
</gene>
<feature type="region of interest" description="Disordered" evidence="16">
    <location>
        <begin position="1053"/>
        <end position="1088"/>
    </location>
</feature>
<dbReference type="Gene3D" id="2.60.120.650">
    <property type="entry name" value="Cupin"/>
    <property type="match status" value="1"/>
</dbReference>
<dbReference type="SMART" id="SM00558">
    <property type="entry name" value="JmjC"/>
    <property type="match status" value="1"/>
</dbReference>
<dbReference type="SUPFAM" id="SSF51197">
    <property type="entry name" value="Clavaminate synthase-like"/>
    <property type="match status" value="1"/>
</dbReference>
<feature type="compositionally biased region" description="Low complexity" evidence="16">
    <location>
        <begin position="653"/>
        <end position="662"/>
    </location>
</feature>
<feature type="region of interest" description="Disordered" evidence="16">
    <location>
        <begin position="1329"/>
        <end position="1416"/>
    </location>
</feature>
<dbReference type="GO" id="GO:0006357">
    <property type="term" value="P:regulation of transcription by RNA polymerase II"/>
    <property type="evidence" value="ECO:0007669"/>
    <property type="project" value="TreeGrafter"/>
</dbReference>
<dbReference type="EC" id="1.14.11.65" evidence="14"/>
<evidence type="ECO:0000313" key="18">
    <source>
        <dbReference type="EMBL" id="KAK3095194.1"/>
    </source>
</evidence>
<keyword evidence="11" id="KW-0804">Transcription</keyword>
<feature type="compositionally biased region" description="Basic and acidic residues" evidence="16">
    <location>
        <begin position="344"/>
        <end position="394"/>
    </location>
</feature>
<feature type="compositionally biased region" description="Polar residues" evidence="16">
    <location>
        <begin position="1399"/>
        <end position="1416"/>
    </location>
</feature>
<feature type="compositionally biased region" description="Basic and acidic residues" evidence="16">
    <location>
        <begin position="1053"/>
        <end position="1071"/>
    </location>
</feature>
<dbReference type="Pfam" id="PF22987">
    <property type="entry name" value="Tudor_KDM3B"/>
    <property type="match status" value="1"/>
</dbReference>
<feature type="compositionally biased region" description="Polar residues" evidence="16">
    <location>
        <begin position="737"/>
        <end position="748"/>
    </location>
</feature>
<dbReference type="GO" id="GO:0008270">
    <property type="term" value="F:zinc ion binding"/>
    <property type="evidence" value="ECO:0007669"/>
    <property type="project" value="UniProtKB-KW"/>
</dbReference>
<keyword evidence="8" id="KW-0560">Oxidoreductase</keyword>
<evidence type="ECO:0000256" key="12">
    <source>
        <dbReference type="ARBA" id="ARBA00023242"/>
    </source>
</evidence>
<feature type="compositionally biased region" description="Basic and acidic residues" evidence="16">
    <location>
        <begin position="998"/>
        <end position="1013"/>
    </location>
</feature>
<feature type="region of interest" description="Disordered" evidence="16">
    <location>
        <begin position="972"/>
        <end position="1013"/>
    </location>
</feature>
<evidence type="ECO:0000256" key="11">
    <source>
        <dbReference type="ARBA" id="ARBA00023163"/>
    </source>
</evidence>
<dbReference type="InterPro" id="IPR003347">
    <property type="entry name" value="JmjC_dom"/>
</dbReference>
<feature type="domain" description="JmjC" evidence="17">
    <location>
        <begin position="2458"/>
        <end position="2665"/>
    </location>
</feature>
<dbReference type="FunFam" id="2.60.120.650:FF:000004">
    <property type="entry name" value="Putative lysine-specific demethylase 3B"/>
    <property type="match status" value="1"/>
</dbReference>
<evidence type="ECO:0000256" key="16">
    <source>
        <dbReference type="SAM" id="MobiDB-lite"/>
    </source>
</evidence>
<dbReference type="Pfam" id="PF02373">
    <property type="entry name" value="JmjC"/>
    <property type="match status" value="1"/>
</dbReference>
<feature type="region of interest" description="Disordered" evidence="16">
    <location>
        <begin position="1135"/>
        <end position="1257"/>
    </location>
</feature>
<evidence type="ECO:0000256" key="2">
    <source>
        <dbReference type="ARBA" id="ARBA00004123"/>
    </source>
</evidence>
<feature type="compositionally biased region" description="Basic and acidic residues" evidence="16">
    <location>
        <begin position="1783"/>
        <end position="1803"/>
    </location>
</feature>
<dbReference type="EMBL" id="VSWD01000008">
    <property type="protein sequence ID" value="KAK3095194.1"/>
    <property type="molecule type" value="Genomic_DNA"/>
</dbReference>
<feature type="compositionally biased region" description="Basic and acidic residues" evidence="16">
    <location>
        <begin position="2183"/>
        <end position="2201"/>
    </location>
</feature>
<feature type="compositionally biased region" description="Polar residues" evidence="16">
    <location>
        <begin position="977"/>
        <end position="990"/>
    </location>
</feature>
<dbReference type="InterPro" id="IPR045109">
    <property type="entry name" value="LSDs-like"/>
</dbReference>
<feature type="region of interest" description="Disordered" evidence="16">
    <location>
        <begin position="931"/>
        <end position="951"/>
    </location>
</feature>
<feature type="compositionally biased region" description="Low complexity" evidence="16">
    <location>
        <begin position="1672"/>
        <end position="1681"/>
    </location>
</feature>
<feature type="compositionally biased region" description="Basic and acidic residues" evidence="16">
    <location>
        <begin position="1603"/>
        <end position="1612"/>
    </location>
</feature>
<dbReference type="InterPro" id="IPR054294">
    <property type="entry name" value="DUF7030"/>
</dbReference>
<reference evidence="18" key="1">
    <citation type="submission" date="2019-08" db="EMBL/GenBank/DDBJ databases">
        <title>The improved chromosome-level genome for the pearl oyster Pinctada fucata martensii using PacBio sequencing and Hi-C.</title>
        <authorList>
            <person name="Zheng Z."/>
        </authorList>
    </citation>
    <scope>NUCLEOTIDE SEQUENCE</scope>
    <source>
        <strain evidence="18">ZZ-2019</strain>
        <tissue evidence="18">Adductor muscle</tissue>
    </source>
</reference>
<evidence type="ECO:0000259" key="17">
    <source>
        <dbReference type="PROSITE" id="PS51184"/>
    </source>
</evidence>
<keyword evidence="3" id="KW-0479">Metal-binding</keyword>
<comment type="caution">
    <text evidence="18">The sequence shown here is derived from an EMBL/GenBank/DDBJ whole genome shotgun (WGS) entry which is preliminary data.</text>
</comment>
<dbReference type="GO" id="GO:0000785">
    <property type="term" value="C:chromatin"/>
    <property type="evidence" value="ECO:0007669"/>
    <property type="project" value="TreeGrafter"/>
</dbReference>
<comment type="catalytic activity">
    <reaction evidence="15">
        <text>N(6),N(6)-dimethyl-L-lysyl(9)-[histone H3] + 2 2-oxoglutarate + 2 O2 = L-lysyl(9)-[histone H3] + 2 formaldehyde + 2 succinate + 2 CO2</text>
        <dbReference type="Rhea" id="RHEA:60188"/>
        <dbReference type="Rhea" id="RHEA-COMP:15541"/>
        <dbReference type="Rhea" id="RHEA-COMP:15546"/>
        <dbReference type="ChEBI" id="CHEBI:15379"/>
        <dbReference type="ChEBI" id="CHEBI:16526"/>
        <dbReference type="ChEBI" id="CHEBI:16810"/>
        <dbReference type="ChEBI" id="CHEBI:16842"/>
        <dbReference type="ChEBI" id="CHEBI:29969"/>
        <dbReference type="ChEBI" id="CHEBI:30031"/>
        <dbReference type="ChEBI" id="CHEBI:61976"/>
        <dbReference type="EC" id="1.14.11.65"/>
    </reaction>
</comment>
<dbReference type="GO" id="GO:0140683">
    <property type="term" value="F:histone H3K9me/H3K9me2 demethylase activity"/>
    <property type="evidence" value="ECO:0007669"/>
    <property type="project" value="UniProtKB-EC"/>
</dbReference>
<feature type="compositionally biased region" description="Low complexity" evidence="16">
    <location>
        <begin position="1817"/>
        <end position="1848"/>
    </location>
</feature>
<keyword evidence="10" id="KW-0805">Transcription regulation</keyword>
<keyword evidence="5" id="KW-0862">Zinc</keyword>
<keyword evidence="6" id="KW-0156">Chromatin regulator</keyword>
<organism evidence="18 19">
    <name type="scientific">Pinctada imbricata</name>
    <name type="common">Atlantic pearl-oyster</name>
    <name type="synonym">Pinctada martensii</name>
    <dbReference type="NCBI Taxonomy" id="66713"/>
    <lineage>
        <taxon>Eukaryota</taxon>
        <taxon>Metazoa</taxon>
        <taxon>Spiralia</taxon>
        <taxon>Lophotrochozoa</taxon>
        <taxon>Mollusca</taxon>
        <taxon>Bivalvia</taxon>
        <taxon>Autobranchia</taxon>
        <taxon>Pteriomorphia</taxon>
        <taxon>Pterioida</taxon>
        <taxon>Pterioidea</taxon>
        <taxon>Pteriidae</taxon>
        <taxon>Pinctada</taxon>
    </lineage>
</organism>
<evidence type="ECO:0000256" key="9">
    <source>
        <dbReference type="ARBA" id="ARBA00023004"/>
    </source>
</evidence>
<comment type="subcellular location">
    <subcellularLocation>
        <location evidence="2">Nucleus</location>
    </subcellularLocation>
</comment>
<feature type="compositionally biased region" description="Polar residues" evidence="16">
    <location>
        <begin position="1072"/>
        <end position="1088"/>
    </location>
</feature>
<feature type="compositionally biased region" description="Polar residues" evidence="16">
    <location>
        <begin position="269"/>
        <end position="282"/>
    </location>
</feature>
<dbReference type="PROSITE" id="PS51184">
    <property type="entry name" value="JMJC"/>
    <property type="match status" value="1"/>
</dbReference>
<feature type="compositionally biased region" description="Basic and acidic residues" evidence="16">
    <location>
        <begin position="502"/>
        <end position="513"/>
    </location>
</feature>
<keyword evidence="7" id="KW-0223">Dioxygenase</keyword>
<feature type="compositionally biased region" description="Polar residues" evidence="16">
    <location>
        <begin position="1329"/>
        <end position="1347"/>
    </location>
</feature>
<evidence type="ECO:0000313" key="19">
    <source>
        <dbReference type="Proteomes" id="UP001186944"/>
    </source>
</evidence>
<evidence type="ECO:0000256" key="3">
    <source>
        <dbReference type="ARBA" id="ARBA00022723"/>
    </source>
</evidence>
<dbReference type="Proteomes" id="UP001186944">
    <property type="component" value="Unassembled WGS sequence"/>
</dbReference>
<feature type="compositionally biased region" description="Basic and acidic residues" evidence="16">
    <location>
        <begin position="402"/>
        <end position="418"/>
    </location>
</feature>
<dbReference type="GO" id="GO:0000118">
    <property type="term" value="C:histone deacetylase complex"/>
    <property type="evidence" value="ECO:0007669"/>
    <property type="project" value="TreeGrafter"/>
</dbReference>
<protein>
    <recommendedName>
        <fullName evidence="14">[histone H3]-dimethyl-L-lysine(9) demethylase</fullName>
        <ecNumber evidence="14">1.14.11.65</ecNumber>
    </recommendedName>
</protein>
<dbReference type="Pfam" id="PF22989">
    <property type="entry name" value="DUF7030"/>
    <property type="match status" value="1"/>
</dbReference>
<feature type="compositionally biased region" description="Polar residues" evidence="16">
    <location>
        <begin position="329"/>
        <end position="340"/>
    </location>
</feature>
<evidence type="ECO:0000256" key="4">
    <source>
        <dbReference type="ARBA" id="ARBA00022771"/>
    </source>
</evidence>
<feature type="compositionally biased region" description="Polar residues" evidence="16">
    <location>
        <begin position="551"/>
        <end position="560"/>
    </location>
</feature>
<evidence type="ECO:0000256" key="1">
    <source>
        <dbReference type="ARBA" id="ARBA00001954"/>
    </source>
</evidence>
<name>A0AA88Y026_PINIB</name>
<evidence type="ECO:0000256" key="14">
    <source>
        <dbReference type="ARBA" id="ARBA00038951"/>
    </source>
</evidence>
<dbReference type="InterPro" id="IPR054504">
    <property type="entry name" value="PWWP_KDM3B"/>
</dbReference>
<feature type="region of interest" description="Disordered" evidence="16">
    <location>
        <begin position="2178"/>
        <end position="2264"/>
    </location>
</feature>
<dbReference type="PANTHER" id="PTHR12549">
    <property type="entry name" value="JMJC DOMAIN-CONTAINING HISTONE DEMETHYLATION PROTEIN"/>
    <property type="match status" value="1"/>
</dbReference>
<evidence type="ECO:0000256" key="10">
    <source>
        <dbReference type="ARBA" id="ARBA00023015"/>
    </source>
</evidence>
<feature type="compositionally biased region" description="Basic and acidic residues" evidence="16">
    <location>
        <begin position="694"/>
        <end position="705"/>
    </location>
</feature>
<evidence type="ECO:0000256" key="6">
    <source>
        <dbReference type="ARBA" id="ARBA00022853"/>
    </source>
</evidence>
<feature type="compositionally biased region" description="Basic and acidic residues" evidence="16">
    <location>
        <begin position="467"/>
        <end position="495"/>
    </location>
</feature>
<keyword evidence="12" id="KW-0539">Nucleus</keyword>
<feature type="compositionally biased region" description="Low complexity" evidence="16">
    <location>
        <begin position="1192"/>
        <end position="1202"/>
    </location>
</feature>
<feature type="compositionally biased region" description="Polar residues" evidence="16">
    <location>
        <begin position="1221"/>
        <end position="1240"/>
    </location>
</feature>
<keyword evidence="9" id="KW-0408">Iron</keyword>
<evidence type="ECO:0000256" key="7">
    <source>
        <dbReference type="ARBA" id="ARBA00022964"/>
    </source>
</evidence>
<sequence length="2703" mass="302212">MAYKCREEIVGKRFLSVGTPGKLKLSKISEWEWRSGVVRAISAKDTSRVDLSVLIEFDDRDWQKREWVRIHNIFQVFLVEHTLVWSERSDPENLKQTIDWPALNFRSIVDKVGLSGIKKRAIEFLEDSQLAFVEDRSLKCHEEGEEVSHPTVVDRPAVGLAIKAWLDYQDGQKLLLTTPTILVGYRLEVYRAEGTTQWYTAVIQGYNHTTKTLVVTDDTVLEEHNEDPALIQMRLLDDGVVDFILRGVEIGIGARRTRQTNKDKDQVNAVRNSTQQQNSTSKPLPRNAGTKAKQKEVPVSVPALPQESEKEKQQQKSKPARDRKRKPNESQGESVSSVNTKRTKAVDNKKAQVLDEKADSPKVRQTDKSESEKSEKRTTPVKDLDTRLTRDKLKTITQTHGNKKDTGNKDNHRIDKSVKPSSRKGSPLLRNKTRESDKSNDVCDNQTESDTDKGVVSENENLANSVTEEKCSGNDELDPKAKGQESDNDSKKELCDTVISKDVTEKTSCDKIKSSQKSSSECSETETKVSSDNSEVTDTTDDNMHYMKQRLLNSSTSSDKNPAPSLAANIDVNRSVTEQIAKLTRSENSSSSQAEEDKSTASTSKSVSPKTSSHYENQLDHKDYRNHNSYDVNALGSLSSTVNSHAEDHFRSSSRASDHSNSGCSADERRPGSRVEDIRVSSKNSPATSPLVIDKAEPVHPYRDPELMKKNTVHSNVHGMLGAQKYPNVPTPIPSASPVTLPSTTSYPSHPIASRSHVLPSMHYPPTLPSALSGAAALSQLGLSPGLSQLDPTSLAALQQQQQLAAMQYNLLLARSYPSPANLTLPQLEHLWQQKYPHVPIPSYMLAKNQEDVLSQILTLKERELLERERIERERIERERLDRLEREKQLERERQERIERERIEREKLERERELRERAEKERLEKERIDRERKEQEWKRQEHEREQKKERERILKESADTLASVDEHFARSLRNKQMETQAMWTTPSITKGTGKGMRTKVETEGSKAPKTTEDFVKQEIERQYTERHYTEEMFRRQQEYLRSQEERYLKQRMMEQKEDAKHKVSKNIDDKSQIFSQSGYKGFPPSTTAGMPVKAEPSFSIYGYNPHQLSYITPDQLHLHGLDKKDDKSLMEAKQSLASVANRGHSSSPKRSSSSIPPPLIKDSKPHSSVIVENRGKDGSKSASPRPAHSHHGSNLSLSSSPRSHPKPAHTPTRQLDHQEQSMDLSQSSSGLRVSPQSAFRSTDGKHLGSRTQSPLSVASPHQLNAAIMQQPVNYHRDGKSKNTPPGKSTGHLMSAAIAQPPVSLPQGAYSCSLIQQGLVPNPIYSQNTVKSAAEQQNSPNQLSNGSLTTHSVAATSSHSTHSFTGQGVKRKNNKEGSGRKRQKSESSSVNNSNSGISIPVTTPQILTNHSPYTTSNSVNSGVMSDVMSKSTPSVSASSSSASMLSSPAAYLSASSSAALQGPSGFMDSFKSFVENAVQNAFFQDQDLNRKKPQTQSQPGPVPTSLPQQQTSQQQSGQQQRPQSNPVQNNSSASTNEESTSQTLGNSTSSLNSSNSASMEVNRNDTDSDTLSAPSPPPHFKDLNSASPNKSANHPKLKKAWLQRHSDEDKEIKNSSSPPRNEGEGQPQEDIVKNCYVNLYDISPSKEGGTKSPISARVLPNGNILKEDEHGESTTSASETESQIADISTGKKRSKTKRNNNGGAKKAKGEVENTEEGSSQSKKKTKKSKESKESSTKSSTTKNKEPVEEEKNNTKKSEEGSCSKKVKEVSKSSSLDQSPEQMDVDSKPIEKAEKSPEQPHPTKTEKKKQKKPKEQTKSEQQLPSPPESLNNSPQANTQQTQPLNTQQNASSFNKPLVKATTTTLKKTCEPFLQDGSCSEVTPKLMKCRECKMTPTQRSKKLPNIFCRFWAFRRLRYSQKGFLTIAGFSELTDAENDDIEPWLPHVPLIEPKIDIETSKYIVAKVGDKFCELVQQEQEAKNLAGDDAKIAWKRAVTGVREMCDVCDTTLFNMHWVCHKCGFVVCLDCYKVRIKAVRQENGEEEEDPLTRELSDEQRQWLTCSANRSQHEPDKLMLTQIIPRDALWEVGKLIHDMKKKWSIKTKCTCGQANSKLMQKNGINQQYVQQALNHLANNKTSKKMVNGIGEDHKMYKGKKQEAINGNVKYNPDSSSPLSLLADVASMDSENSRDRSESPFGKGIDKYGKSYNPITEPVSPIGGGNNTGEGENDKKNPASCSTLRELLTKTANVKNEKSKKSSKSKSGSSSLDDIIQSVVEKQLPKDGDSQPMKLMHYVPRFGYSGMIARDAPILVHNLTETSVLYPDVPHSWLCDGRLLRLHDPKHRGNFKIFQEQWKRGQPVLVSGVHKALNKNLWSPQSFSKQFGREKNDLVNCSNGNIIVGHPMSCFWDGFEKLLERLVDEENNQPLLLKLKDWPPGDDFSEIMPNHFDDLMQALPLPEYTHRHGKLNLASRLPDFLVRPDLGPKMYNAYGSAFSPQEGTTNLHLDVSDAVNCMVYVGIPDDGPGGKQHHVNAALKAIDDAGCDIITKRRIREINEVPGALWHIFDAADADKIRDFLNMVGKERGEEVELHHDPIHDQSWYLDNELRDRLYKEYGVLGYTIVQCMGDAVFIPAGAPHQVKNLHSCIKVAEDFVSPEHLNHCFSLTQEFRLLSDTHSNHEDKLQVKNIIYHAVKDSLAVLNNADPDDD</sequence>
<feature type="compositionally biased region" description="Low complexity" evidence="16">
    <location>
        <begin position="1385"/>
        <end position="1397"/>
    </location>
</feature>
<feature type="compositionally biased region" description="Basic and acidic residues" evidence="16">
    <location>
        <begin position="666"/>
        <end position="680"/>
    </location>
</feature>
<feature type="compositionally biased region" description="Low complexity" evidence="16">
    <location>
        <begin position="600"/>
        <end position="612"/>
    </location>
</feature>
<evidence type="ECO:0000256" key="13">
    <source>
        <dbReference type="ARBA" id="ARBA00037987"/>
    </source>
</evidence>
<feature type="compositionally biased region" description="Low complexity" evidence="16">
    <location>
        <begin position="1145"/>
        <end position="1154"/>
    </location>
</feature>
<feature type="compositionally biased region" description="Basic residues" evidence="16">
    <location>
        <begin position="1592"/>
        <end position="1601"/>
    </location>
</feature>
<keyword evidence="4" id="KW-0863">Zinc-finger</keyword>
<comment type="cofactor">
    <cofactor evidence="1">
        <name>Fe(2+)</name>
        <dbReference type="ChEBI" id="CHEBI:29033"/>
    </cofactor>
</comment>
<evidence type="ECO:0000256" key="15">
    <source>
        <dbReference type="ARBA" id="ARBA00047648"/>
    </source>
</evidence>
<feature type="region of interest" description="Disordered" evidence="16">
    <location>
        <begin position="722"/>
        <end position="748"/>
    </location>
</feature>
<feature type="compositionally biased region" description="Basic and acidic residues" evidence="16">
    <location>
        <begin position="432"/>
        <end position="441"/>
    </location>
</feature>
<dbReference type="GO" id="GO:0003712">
    <property type="term" value="F:transcription coregulator activity"/>
    <property type="evidence" value="ECO:0007669"/>
    <property type="project" value="TreeGrafter"/>
</dbReference>
<feature type="compositionally biased region" description="Basic and acidic residues" evidence="16">
    <location>
        <begin position="1741"/>
        <end position="1769"/>
    </location>
</feature>
<dbReference type="GO" id="GO:0031490">
    <property type="term" value="F:chromatin DNA binding"/>
    <property type="evidence" value="ECO:0007669"/>
    <property type="project" value="TreeGrafter"/>
</dbReference>
<dbReference type="PANTHER" id="PTHR12549:SF38">
    <property type="entry name" value="JMJC DOMAIN-CONTAINING HISTONE DEMETHYLASE 2, ISOFORM A"/>
    <property type="match status" value="1"/>
</dbReference>
<feature type="compositionally biased region" description="Low complexity" evidence="16">
    <location>
        <begin position="1348"/>
        <end position="1364"/>
    </location>
</feature>
<feature type="compositionally biased region" description="Basic and acidic residues" evidence="16">
    <location>
        <begin position="617"/>
        <end position="628"/>
    </location>
</feature>
<dbReference type="InterPro" id="IPR054503">
    <property type="entry name" value="KDM3AB_Tudor"/>
</dbReference>
<feature type="region of interest" description="Disordered" evidence="16">
    <location>
        <begin position="646"/>
        <end position="705"/>
    </location>
</feature>
<feature type="region of interest" description="Disordered" evidence="16">
    <location>
        <begin position="1484"/>
        <end position="1851"/>
    </location>
</feature>
<dbReference type="Pfam" id="PF22988">
    <property type="entry name" value="PWWP_KDM3B"/>
    <property type="match status" value="1"/>
</dbReference>
<comment type="similarity">
    <text evidence="13">Belongs to the JHDM2 histone demethylase family.</text>
</comment>
<evidence type="ECO:0000256" key="8">
    <source>
        <dbReference type="ARBA" id="ARBA00023002"/>
    </source>
</evidence>
<keyword evidence="19" id="KW-1185">Reference proteome</keyword>
<feature type="region of interest" description="Disordered" evidence="16">
    <location>
        <begin position="257"/>
        <end position="631"/>
    </location>
</feature>
<accession>A0AA88Y026</accession>
<feature type="compositionally biased region" description="Low complexity" evidence="16">
    <location>
        <begin position="1502"/>
        <end position="1557"/>
    </location>
</feature>
<proteinExistence type="inferred from homology"/>
<evidence type="ECO:0000256" key="5">
    <source>
        <dbReference type="ARBA" id="ARBA00022833"/>
    </source>
</evidence>